<accession>A0A1J5P0S1</accession>
<protein>
    <submittedName>
        <fullName evidence="1">Uncharacterized protein</fullName>
    </submittedName>
</protein>
<evidence type="ECO:0000313" key="1">
    <source>
        <dbReference type="EMBL" id="OIQ64686.1"/>
    </source>
</evidence>
<dbReference type="AlphaFoldDB" id="A0A1J5P0S1"/>
<sequence>MTHGDNALKRDEDLTLTQRFAVKMARAIMLRRPLIVIDRPALLLADVPYPQVLHNMLGCLQHEYSDHRIVDYIWNQSVYEYRK</sequence>
<organism evidence="1">
    <name type="scientific">mine drainage metagenome</name>
    <dbReference type="NCBI Taxonomy" id="410659"/>
    <lineage>
        <taxon>unclassified sequences</taxon>
        <taxon>metagenomes</taxon>
        <taxon>ecological metagenomes</taxon>
    </lineage>
</organism>
<gene>
    <name evidence="1" type="ORF">GALL_537620</name>
</gene>
<proteinExistence type="predicted"/>
<dbReference type="EMBL" id="MLJW01007915">
    <property type="protein sequence ID" value="OIQ64686.1"/>
    <property type="molecule type" value="Genomic_DNA"/>
</dbReference>
<comment type="caution">
    <text evidence="1">The sequence shown here is derived from an EMBL/GenBank/DDBJ whole genome shotgun (WGS) entry which is preliminary data.</text>
</comment>
<reference evidence="1" key="1">
    <citation type="submission" date="2016-10" db="EMBL/GenBank/DDBJ databases">
        <title>Sequence of Gallionella enrichment culture.</title>
        <authorList>
            <person name="Poehlein A."/>
            <person name="Muehling M."/>
            <person name="Daniel R."/>
        </authorList>
    </citation>
    <scope>NUCLEOTIDE SEQUENCE</scope>
</reference>
<name>A0A1J5P0S1_9ZZZZ</name>